<evidence type="ECO:0000259" key="6">
    <source>
        <dbReference type="Pfam" id="PF06429"/>
    </source>
</evidence>
<keyword evidence="3 4" id="KW-0975">Bacterial flagellum</keyword>
<feature type="domain" description="Flagellar basal-body/hook protein C-terminal" evidence="6">
    <location>
        <begin position="534"/>
        <end position="577"/>
    </location>
</feature>
<dbReference type="GO" id="GO:0009425">
    <property type="term" value="C:bacterial-type flagellum basal body"/>
    <property type="evidence" value="ECO:0007669"/>
    <property type="project" value="UniProtKB-SubCell"/>
</dbReference>
<comment type="subcellular location">
    <subcellularLocation>
        <location evidence="1 4">Bacterial flagellum basal body</location>
    </subcellularLocation>
</comment>
<dbReference type="GO" id="GO:0005829">
    <property type="term" value="C:cytosol"/>
    <property type="evidence" value="ECO:0007669"/>
    <property type="project" value="TreeGrafter"/>
</dbReference>
<evidence type="ECO:0000259" key="7">
    <source>
        <dbReference type="Pfam" id="PF22692"/>
    </source>
</evidence>
<dbReference type="Proteomes" id="UP000291613">
    <property type="component" value="Unassembled WGS sequence"/>
</dbReference>
<dbReference type="OrthoDB" id="8372879at2"/>
<dbReference type="GO" id="GO:0009424">
    <property type="term" value="C:bacterial-type flagellum hook"/>
    <property type="evidence" value="ECO:0007669"/>
    <property type="project" value="InterPro"/>
</dbReference>
<dbReference type="InterPro" id="IPR037925">
    <property type="entry name" value="FlgE/F/G-like"/>
</dbReference>
<keyword evidence="8" id="KW-0966">Cell projection</keyword>
<dbReference type="GO" id="GO:0044780">
    <property type="term" value="P:bacterial-type flagellum assembly"/>
    <property type="evidence" value="ECO:0007669"/>
    <property type="project" value="InterPro"/>
</dbReference>
<comment type="caution">
    <text evidence="8">The sequence shown here is derived from an EMBL/GenBank/DDBJ whole genome shotgun (WGS) entry which is preliminary data.</text>
</comment>
<dbReference type="RefSeq" id="WP_131001319.1">
    <property type="nucleotide sequence ID" value="NZ_JBHSZR010000002.1"/>
</dbReference>
<dbReference type="PRINTS" id="PR01005">
    <property type="entry name" value="FLGHOOKAP1"/>
</dbReference>
<evidence type="ECO:0000313" key="9">
    <source>
        <dbReference type="Proteomes" id="UP000291613"/>
    </source>
</evidence>
<dbReference type="InterPro" id="IPR053967">
    <property type="entry name" value="LlgE_F_G-like_D1"/>
</dbReference>
<dbReference type="PANTHER" id="PTHR30435">
    <property type="entry name" value="FLAGELLAR PROTEIN"/>
    <property type="match status" value="1"/>
</dbReference>
<proteinExistence type="inferred from homology"/>
<dbReference type="PANTHER" id="PTHR30435:SF1">
    <property type="entry name" value="FLAGELLAR HOOK PROTEIN FLGE"/>
    <property type="match status" value="1"/>
</dbReference>
<evidence type="ECO:0000256" key="1">
    <source>
        <dbReference type="ARBA" id="ARBA00004117"/>
    </source>
</evidence>
<dbReference type="Pfam" id="PF06429">
    <property type="entry name" value="Flg_bbr_C"/>
    <property type="match status" value="1"/>
</dbReference>
<dbReference type="Pfam" id="PF22692">
    <property type="entry name" value="LlgE_F_G_D1"/>
    <property type="match status" value="1"/>
</dbReference>
<dbReference type="InterPro" id="IPR001444">
    <property type="entry name" value="Flag_bb_rod_N"/>
</dbReference>
<dbReference type="GO" id="GO:0071978">
    <property type="term" value="P:bacterial-type flagellum-dependent swarming motility"/>
    <property type="evidence" value="ECO:0007669"/>
    <property type="project" value="TreeGrafter"/>
</dbReference>
<sequence length="579" mass="59260">MGIFDALTNAVSGLQAQSYALENISGNIANSSTIGYKRTETSFKDLFVESASAGTRAQRSGSVFAFSRATNDIAGTISASDTGTSLAVDGDGYLLVQSSNGSNNGVQQFSGQNLYTKRGDFDLDKNGNLVNGAGYYLLGRSVSNTGVASATPTVINVADSDLYPAVASTTVTYKANLPSTPKPEDYVDGNENSALLPAYATTGPVATPATFESTTPTDLSTDVDFSALAGETFSINGAAIYTFTGSATGQKAALKAAIEGASGGGVYTATFDSDGLSIAAADGSNFTVATSDTSVNTALGITPGATTDGVQANVTSGFGSTITGADETAFLAKTVPGGSTTVYDANGSSKEMEFRWAKRTNADSTATPPTKDTWSLFYKTDSTATGSDPAWLEVDTSTTTAGVQGYTFEGGVMTVPTPPKTTISNVVIDGSIFGDIALNHGSGMTQYSDSTGQISTTTIVQDGVSAGELTGLAISDGGSLTATYSNGRTKALYDIPLATFPSDNQLKHLDGGAYSATEASGSPTLISGESIVGSALEASNVDISDEFTKMIVTQQAYSANTRVVSTANDMMQETLSMIR</sequence>
<dbReference type="EMBL" id="SIUB01000001">
    <property type="protein sequence ID" value="TBN55068.1"/>
    <property type="molecule type" value="Genomic_DNA"/>
</dbReference>
<comment type="similarity">
    <text evidence="2 4">Belongs to the flagella basal body rod proteins family.</text>
</comment>
<evidence type="ECO:0000313" key="8">
    <source>
        <dbReference type="EMBL" id="TBN55068.1"/>
    </source>
</evidence>
<dbReference type="AlphaFoldDB" id="A0A4Q9GLD0"/>
<keyword evidence="9" id="KW-1185">Reference proteome</keyword>
<dbReference type="InterPro" id="IPR020013">
    <property type="entry name" value="Flagellar_FlgE/F/G"/>
</dbReference>
<dbReference type="InterPro" id="IPR010930">
    <property type="entry name" value="Flg_bb/hook_C_dom"/>
</dbReference>
<evidence type="ECO:0000256" key="2">
    <source>
        <dbReference type="ARBA" id="ARBA00009677"/>
    </source>
</evidence>
<accession>A0A4Q9GLD0</accession>
<feature type="domain" description="Flagellar basal body rod protein N-terminal" evidence="5">
    <location>
        <begin position="8"/>
        <end position="37"/>
    </location>
</feature>
<evidence type="ECO:0000259" key="5">
    <source>
        <dbReference type="Pfam" id="PF00460"/>
    </source>
</evidence>
<keyword evidence="8" id="KW-0282">Flagellum</keyword>
<dbReference type="Pfam" id="PF00460">
    <property type="entry name" value="Flg_bb_rod"/>
    <property type="match status" value="1"/>
</dbReference>
<dbReference type="SUPFAM" id="SSF117143">
    <property type="entry name" value="Flagellar hook protein flgE"/>
    <property type="match status" value="1"/>
</dbReference>
<reference evidence="8 9" key="1">
    <citation type="submission" date="2019-02" db="EMBL/GenBank/DDBJ databases">
        <title>Hansschlegelia quercus sp. nov., a novel methylotrophic bacterium from buds of oak (Quercus robur L.).</title>
        <authorList>
            <person name="Agafonova N.V."/>
            <person name="Kaparullina E.N."/>
            <person name="Grouzdev D.S."/>
            <person name="Doronina N.V."/>
        </authorList>
    </citation>
    <scope>NUCLEOTIDE SEQUENCE [LARGE SCALE GENOMIC DNA]</scope>
    <source>
        <strain evidence="8 9">Dub</strain>
    </source>
</reference>
<protein>
    <recommendedName>
        <fullName evidence="4">Flagellar hook protein FlgE</fullName>
    </recommendedName>
</protein>
<name>A0A4Q9GLD0_9HYPH</name>
<dbReference type="InterPro" id="IPR002371">
    <property type="entry name" value="FlgK"/>
</dbReference>
<evidence type="ECO:0000256" key="3">
    <source>
        <dbReference type="ARBA" id="ARBA00023143"/>
    </source>
</evidence>
<evidence type="ECO:0000256" key="4">
    <source>
        <dbReference type="RuleBase" id="RU362116"/>
    </source>
</evidence>
<dbReference type="NCBIfam" id="TIGR03506">
    <property type="entry name" value="FlgEFG_subfam"/>
    <property type="match status" value="2"/>
</dbReference>
<comment type="function">
    <text evidence="4">A flexible structure which links the flagellar filament to the drive apparatus in the basal body.</text>
</comment>
<organism evidence="8 9">
    <name type="scientific">Hansschlegelia quercus</name>
    <dbReference type="NCBI Taxonomy" id="2528245"/>
    <lineage>
        <taxon>Bacteria</taxon>
        <taxon>Pseudomonadati</taxon>
        <taxon>Pseudomonadota</taxon>
        <taxon>Alphaproteobacteria</taxon>
        <taxon>Hyphomicrobiales</taxon>
        <taxon>Methylopilaceae</taxon>
        <taxon>Hansschlegelia</taxon>
    </lineage>
</organism>
<keyword evidence="8" id="KW-0969">Cilium</keyword>
<gene>
    <name evidence="8" type="ORF">EYR15_02700</name>
</gene>
<feature type="domain" description="Flagellar hook protein FlgE/F/G-like D1" evidence="7">
    <location>
        <begin position="87"/>
        <end position="139"/>
    </location>
</feature>
<dbReference type="GO" id="GO:0005198">
    <property type="term" value="F:structural molecule activity"/>
    <property type="evidence" value="ECO:0007669"/>
    <property type="project" value="InterPro"/>
</dbReference>